<dbReference type="InterPro" id="IPR013162">
    <property type="entry name" value="CD80_C2-set"/>
</dbReference>
<evidence type="ECO:0000259" key="6">
    <source>
        <dbReference type="PROSITE" id="PS50835"/>
    </source>
</evidence>
<feature type="transmembrane region" description="Helical" evidence="5">
    <location>
        <begin position="21"/>
        <end position="42"/>
    </location>
</feature>
<reference evidence="8 9" key="1">
    <citation type="submission" date="2025-04" db="UniProtKB">
        <authorList>
            <consortium name="RefSeq"/>
        </authorList>
    </citation>
    <scope>IDENTIFICATION</scope>
    <source>
        <strain evidence="8 9">Mau12</strain>
        <tissue evidence="8 9">Whole Body</tissue>
    </source>
</reference>
<dbReference type="RefSeq" id="XP_033162689.1">
    <property type="nucleotide sequence ID" value="XM_033306798.1"/>
</dbReference>
<evidence type="ECO:0000256" key="2">
    <source>
        <dbReference type="ARBA" id="ARBA00022989"/>
    </source>
</evidence>
<gene>
    <name evidence="8 9" type="primary">LOC117142666</name>
</gene>
<keyword evidence="1 5" id="KW-0812">Transmembrane</keyword>
<evidence type="ECO:0000313" key="9">
    <source>
        <dbReference type="RefSeq" id="XP_033162690.1"/>
    </source>
</evidence>
<sequence>MASQRIRSRPEEGRKGRRMSSACRPGALHTAFNMLALSWIIISELLLSAHCLKDLKIFVPEAVLMGNAATLSCQYDLEQAALYAVRWYFGQEEFYRYVPREAKPTFVFAVAGINVDLANSDATSVTLKGVTRELSGSYQCEVSEDAPLFHTEIRSAHMQVIELPKDDPVMQVDKKVIGVNDNFKAVCTVGPSYPPANITWSINGNQIRRTPLQRISQDTYEGSTTYSSLDIYPNSQALQGFFETKYQHSVNLQCVVTIRHMYHKVVAQRIGLNAAPPTTISPNLLGLEGSKRYANGDPDNSALTGASQRCCICCGAFGAVSLAIFTLAMAHL</sequence>
<feature type="domain" description="Ig-like" evidence="6">
    <location>
        <begin position="164"/>
        <end position="257"/>
    </location>
</feature>
<evidence type="ECO:0000313" key="8">
    <source>
        <dbReference type="RefSeq" id="XP_033162689.1"/>
    </source>
</evidence>
<dbReference type="InterPro" id="IPR036179">
    <property type="entry name" value="Ig-like_dom_sf"/>
</dbReference>
<name>A0A6P8KEU0_DROMA</name>
<dbReference type="RefSeq" id="XP_033162690.1">
    <property type="nucleotide sequence ID" value="XM_033306799.1"/>
</dbReference>
<feature type="domain" description="Ig-like" evidence="6">
    <location>
        <begin position="66"/>
        <end position="143"/>
    </location>
</feature>
<feature type="region of interest" description="Disordered" evidence="4">
    <location>
        <begin position="1"/>
        <end position="21"/>
    </location>
</feature>
<dbReference type="PANTHER" id="PTHR21261">
    <property type="entry name" value="BEAT PROTEIN"/>
    <property type="match status" value="1"/>
</dbReference>
<dbReference type="Gene3D" id="2.60.40.10">
    <property type="entry name" value="Immunoglobulins"/>
    <property type="match status" value="2"/>
</dbReference>
<evidence type="ECO:0000256" key="4">
    <source>
        <dbReference type="SAM" id="MobiDB-lite"/>
    </source>
</evidence>
<dbReference type="CTD" id="43377"/>
<keyword evidence="5" id="KW-0472">Membrane</keyword>
<dbReference type="PROSITE" id="PS50835">
    <property type="entry name" value="IG_LIKE"/>
    <property type="match status" value="2"/>
</dbReference>
<dbReference type="AlphaFoldDB" id="A0A6P8KEU0"/>
<dbReference type="InterPro" id="IPR013106">
    <property type="entry name" value="Ig_V-set"/>
</dbReference>
<proteinExistence type="predicted"/>
<evidence type="ECO:0000256" key="5">
    <source>
        <dbReference type="SAM" id="Phobius"/>
    </source>
</evidence>
<dbReference type="FunFam" id="2.60.40.10:FF:000437">
    <property type="entry name" value="Beat-IIIc, isoform A"/>
    <property type="match status" value="1"/>
</dbReference>
<dbReference type="InterPro" id="IPR007110">
    <property type="entry name" value="Ig-like_dom"/>
</dbReference>
<dbReference type="PANTHER" id="PTHR21261:SF17">
    <property type="entry name" value="BEAT VI"/>
    <property type="match status" value="1"/>
</dbReference>
<dbReference type="Pfam" id="PF08205">
    <property type="entry name" value="C2-set_2"/>
    <property type="match status" value="1"/>
</dbReference>
<keyword evidence="3" id="KW-1015">Disulfide bond</keyword>
<evidence type="ECO:0000256" key="3">
    <source>
        <dbReference type="ARBA" id="ARBA00023157"/>
    </source>
</evidence>
<dbReference type="Pfam" id="PF07686">
    <property type="entry name" value="V-set"/>
    <property type="match status" value="1"/>
</dbReference>
<dbReference type="Proteomes" id="UP000515162">
    <property type="component" value="Chromosome 3R"/>
</dbReference>
<keyword evidence="7" id="KW-1185">Reference proteome</keyword>
<evidence type="ECO:0000313" key="7">
    <source>
        <dbReference type="Proteomes" id="UP000515162"/>
    </source>
</evidence>
<protein>
    <submittedName>
        <fullName evidence="8 9">Uncharacterized protein LOC117142666</fullName>
    </submittedName>
</protein>
<accession>A0A6P8KEU0</accession>
<organism evidence="7 8">
    <name type="scientific">Drosophila mauritiana</name>
    <name type="common">Fruit fly</name>
    <dbReference type="NCBI Taxonomy" id="7226"/>
    <lineage>
        <taxon>Eukaryota</taxon>
        <taxon>Metazoa</taxon>
        <taxon>Ecdysozoa</taxon>
        <taxon>Arthropoda</taxon>
        <taxon>Hexapoda</taxon>
        <taxon>Insecta</taxon>
        <taxon>Pterygota</taxon>
        <taxon>Neoptera</taxon>
        <taxon>Endopterygota</taxon>
        <taxon>Diptera</taxon>
        <taxon>Brachycera</taxon>
        <taxon>Muscomorpha</taxon>
        <taxon>Ephydroidea</taxon>
        <taxon>Drosophilidae</taxon>
        <taxon>Drosophila</taxon>
        <taxon>Sophophora</taxon>
    </lineage>
</organism>
<keyword evidence="2 5" id="KW-1133">Transmembrane helix</keyword>
<dbReference type="SUPFAM" id="SSF48726">
    <property type="entry name" value="Immunoglobulin"/>
    <property type="match status" value="1"/>
</dbReference>
<evidence type="ECO:0000256" key="1">
    <source>
        <dbReference type="ARBA" id="ARBA00022692"/>
    </source>
</evidence>
<dbReference type="InterPro" id="IPR013783">
    <property type="entry name" value="Ig-like_fold"/>
</dbReference>
<dbReference type="GeneID" id="117142666"/>